<keyword evidence="1" id="KW-0812">Transmembrane</keyword>
<feature type="transmembrane region" description="Helical" evidence="1">
    <location>
        <begin position="64"/>
        <end position="84"/>
    </location>
</feature>
<dbReference type="Gramene" id="Pp3c2_34300V3.2">
    <property type="protein sequence ID" value="PAC:32934366.CDS.1"/>
    <property type="gene ID" value="Pp3c2_34300"/>
</dbReference>
<dbReference type="Proteomes" id="UP000006727">
    <property type="component" value="Chromosome 2"/>
</dbReference>
<dbReference type="AlphaFoldDB" id="A0A2K1L470"/>
<keyword evidence="1" id="KW-0472">Membrane</keyword>
<evidence type="ECO:0000313" key="3">
    <source>
        <dbReference type="EnsemblPlants" id="PAC:32934365.CDS.1"/>
    </source>
</evidence>
<evidence type="ECO:0000313" key="4">
    <source>
        <dbReference type="Proteomes" id="UP000006727"/>
    </source>
</evidence>
<dbReference type="EMBL" id="ABEU02000002">
    <property type="protein sequence ID" value="PNR60828.1"/>
    <property type="molecule type" value="Genomic_DNA"/>
</dbReference>
<dbReference type="EnsemblPlants" id="Pp3c2_34300V3.1">
    <property type="protein sequence ID" value="PAC:32934365.CDS.1"/>
    <property type="gene ID" value="Pp3c2_34300"/>
</dbReference>
<dbReference type="Gramene" id="Pp3c2_34300V3.1">
    <property type="protein sequence ID" value="PAC:32934365.CDS.1"/>
    <property type="gene ID" value="Pp3c2_34300"/>
</dbReference>
<gene>
    <name evidence="2" type="ORF">PHYPA_003621</name>
</gene>
<dbReference type="EnsemblPlants" id="Pp3c2_34300V3.2">
    <property type="protein sequence ID" value="PAC:32934366.CDS.1"/>
    <property type="gene ID" value="Pp3c2_34300"/>
</dbReference>
<proteinExistence type="predicted"/>
<organism evidence="2">
    <name type="scientific">Physcomitrium patens</name>
    <name type="common">Spreading-leaved earth moss</name>
    <name type="synonym">Physcomitrella patens</name>
    <dbReference type="NCBI Taxonomy" id="3218"/>
    <lineage>
        <taxon>Eukaryota</taxon>
        <taxon>Viridiplantae</taxon>
        <taxon>Streptophyta</taxon>
        <taxon>Embryophyta</taxon>
        <taxon>Bryophyta</taxon>
        <taxon>Bryophytina</taxon>
        <taxon>Bryopsida</taxon>
        <taxon>Funariidae</taxon>
        <taxon>Funariales</taxon>
        <taxon>Funariaceae</taxon>
        <taxon>Physcomitrium</taxon>
    </lineage>
</organism>
<reference evidence="3" key="3">
    <citation type="submission" date="2020-12" db="UniProtKB">
        <authorList>
            <consortium name="EnsemblPlants"/>
        </authorList>
    </citation>
    <scope>IDENTIFICATION</scope>
</reference>
<keyword evidence="4" id="KW-1185">Reference proteome</keyword>
<protein>
    <submittedName>
        <fullName evidence="2 3">Uncharacterized protein</fullName>
    </submittedName>
</protein>
<keyword evidence="1" id="KW-1133">Transmembrane helix</keyword>
<reference evidence="2 4" key="2">
    <citation type="journal article" date="2018" name="Plant J.">
        <title>The Physcomitrella patens chromosome-scale assembly reveals moss genome structure and evolution.</title>
        <authorList>
            <person name="Lang D."/>
            <person name="Ullrich K.K."/>
            <person name="Murat F."/>
            <person name="Fuchs J."/>
            <person name="Jenkins J."/>
            <person name="Haas F.B."/>
            <person name="Piednoel M."/>
            <person name="Gundlach H."/>
            <person name="Van Bel M."/>
            <person name="Meyberg R."/>
            <person name="Vives C."/>
            <person name="Morata J."/>
            <person name="Symeonidi A."/>
            <person name="Hiss M."/>
            <person name="Muchero W."/>
            <person name="Kamisugi Y."/>
            <person name="Saleh O."/>
            <person name="Blanc G."/>
            <person name="Decker E.L."/>
            <person name="van Gessel N."/>
            <person name="Grimwood J."/>
            <person name="Hayes R.D."/>
            <person name="Graham S.W."/>
            <person name="Gunter L.E."/>
            <person name="McDaniel S.F."/>
            <person name="Hoernstein S.N.W."/>
            <person name="Larsson A."/>
            <person name="Li F.W."/>
            <person name="Perroud P.F."/>
            <person name="Phillips J."/>
            <person name="Ranjan P."/>
            <person name="Rokshar D.S."/>
            <person name="Rothfels C.J."/>
            <person name="Schneider L."/>
            <person name="Shu S."/>
            <person name="Stevenson D.W."/>
            <person name="Thummler F."/>
            <person name="Tillich M."/>
            <person name="Villarreal Aguilar J.C."/>
            <person name="Widiez T."/>
            <person name="Wong G.K."/>
            <person name="Wymore A."/>
            <person name="Zhang Y."/>
            <person name="Zimmer A.D."/>
            <person name="Quatrano R.S."/>
            <person name="Mayer K.F.X."/>
            <person name="Goodstein D."/>
            <person name="Casacuberta J.M."/>
            <person name="Vandepoele K."/>
            <person name="Reski R."/>
            <person name="Cuming A.C."/>
            <person name="Tuskan G.A."/>
            <person name="Maumus F."/>
            <person name="Salse J."/>
            <person name="Schmutz J."/>
            <person name="Rensing S.A."/>
        </authorList>
    </citation>
    <scope>NUCLEOTIDE SEQUENCE [LARGE SCALE GENOMIC DNA]</scope>
    <source>
        <strain evidence="3 4">cv. Gransden 2004</strain>
    </source>
</reference>
<accession>A0A2K1L470</accession>
<evidence type="ECO:0000313" key="2">
    <source>
        <dbReference type="EMBL" id="PNR60828.1"/>
    </source>
</evidence>
<evidence type="ECO:0000256" key="1">
    <source>
        <dbReference type="SAM" id="Phobius"/>
    </source>
</evidence>
<dbReference type="InParanoid" id="A0A2K1L470"/>
<sequence length="130" mass="14818">MRKDQEPTPPFQLLTSIHQSTHNAKVPLFHRTEKAANHTIKKSKNTIFILKEKRGSVKTERERVCCLFCCVPQVCVCVCFFLLLGCRRWTCDDAFKMSAAGGRGRGLCECMDPMGGKLLPYCRSYLQWGD</sequence>
<name>A0A2K1L470_PHYPA</name>
<reference evidence="2 4" key="1">
    <citation type="journal article" date="2008" name="Science">
        <title>The Physcomitrella genome reveals evolutionary insights into the conquest of land by plants.</title>
        <authorList>
            <person name="Rensing S."/>
            <person name="Lang D."/>
            <person name="Zimmer A."/>
            <person name="Terry A."/>
            <person name="Salamov A."/>
            <person name="Shapiro H."/>
            <person name="Nishiyama T."/>
            <person name="Perroud P.-F."/>
            <person name="Lindquist E."/>
            <person name="Kamisugi Y."/>
            <person name="Tanahashi T."/>
            <person name="Sakakibara K."/>
            <person name="Fujita T."/>
            <person name="Oishi K."/>
            <person name="Shin-I T."/>
            <person name="Kuroki Y."/>
            <person name="Toyoda A."/>
            <person name="Suzuki Y."/>
            <person name="Hashimoto A."/>
            <person name="Yamaguchi K."/>
            <person name="Sugano A."/>
            <person name="Kohara Y."/>
            <person name="Fujiyama A."/>
            <person name="Anterola A."/>
            <person name="Aoki S."/>
            <person name="Ashton N."/>
            <person name="Barbazuk W.B."/>
            <person name="Barker E."/>
            <person name="Bennetzen J."/>
            <person name="Bezanilla M."/>
            <person name="Blankenship R."/>
            <person name="Cho S.H."/>
            <person name="Dutcher S."/>
            <person name="Estelle M."/>
            <person name="Fawcett J.A."/>
            <person name="Gundlach H."/>
            <person name="Hanada K."/>
            <person name="Heyl A."/>
            <person name="Hicks K.A."/>
            <person name="Hugh J."/>
            <person name="Lohr M."/>
            <person name="Mayer K."/>
            <person name="Melkozernov A."/>
            <person name="Murata T."/>
            <person name="Nelson D."/>
            <person name="Pils B."/>
            <person name="Prigge M."/>
            <person name="Reiss B."/>
            <person name="Renner T."/>
            <person name="Rombauts S."/>
            <person name="Rushton P."/>
            <person name="Sanderfoot A."/>
            <person name="Schween G."/>
            <person name="Shiu S.-H."/>
            <person name="Stueber K."/>
            <person name="Theodoulou F.L."/>
            <person name="Tu H."/>
            <person name="Van de Peer Y."/>
            <person name="Verrier P.J."/>
            <person name="Waters E."/>
            <person name="Wood A."/>
            <person name="Yang L."/>
            <person name="Cove D."/>
            <person name="Cuming A."/>
            <person name="Hasebe M."/>
            <person name="Lucas S."/>
            <person name="Mishler D.B."/>
            <person name="Reski R."/>
            <person name="Grigoriev I."/>
            <person name="Quatrano R.S."/>
            <person name="Boore J.L."/>
        </authorList>
    </citation>
    <scope>NUCLEOTIDE SEQUENCE [LARGE SCALE GENOMIC DNA]</scope>
    <source>
        <strain evidence="3 4">cv. Gransden 2004</strain>
    </source>
</reference>